<dbReference type="Pfam" id="PF00350">
    <property type="entry name" value="Dynamin_N"/>
    <property type="match status" value="1"/>
</dbReference>
<dbReference type="Gene3D" id="3.40.50.300">
    <property type="entry name" value="P-loop containing nucleotide triphosphate hydrolases"/>
    <property type="match status" value="1"/>
</dbReference>
<dbReference type="GO" id="GO:0005886">
    <property type="term" value="C:plasma membrane"/>
    <property type="evidence" value="ECO:0007669"/>
    <property type="project" value="TreeGrafter"/>
</dbReference>
<dbReference type="SMART" id="SM00302">
    <property type="entry name" value="GED"/>
    <property type="match status" value="1"/>
</dbReference>
<feature type="domain" description="GED" evidence="6">
    <location>
        <begin position="657"/>
        <end position="746"/>
    </location>
</feature>
<dbReference type="PROSITE" id="PS51718">
    <property type="entry name" value="G_DYNAMIN_2"/>
    <property type="match status" value="1"/>
</dbReference>
<proteinExistence type="evidence at transcript level"/>
<dbReference type="InterPro" id="IPR020850">
    <property type="entry name" value="GED_dom"/>
</dbReference>
<dbReference type="Pfam" id="PF02212">
    <property type="entry name" value="GED"/>
    <property type="match status" value="1"/>
</dbReference>
<dbReference type="PROSITE" id="PS00410">
    <property type="entry name" value="G_DYNAMIN_1"/>
    <property type="match status" value="1"/>
</dbReference>
<evidence type="ECO:0000256" key="4">
    <source>
        <dbReference type="ARBA" id="ARBA00023134"/>
    </source>
</evidence>
<dbReference type="FunFam" id="1.20.120.1240:FF:000007">
    <property type="entry name" value="Interferon-induced GTP-binding protein Mx1"/>
    <property type="match status" value="1"/>
</dbReference>
<dbReference type="PANTHER" id="PTHR11566:SF231">
    <property type="entry name" value="INTERFERON-INDUCED GTP-BINDING PROTEIN MX"/>
    <property type="match status" value="1"/>
</dbReference>
<dbReference type="GO" id="GO:0005634">
    <property type="term" value="C:nucleus"/>
    <property type="evidence" value="ECO:0007669"/>
    <property type="project" value="TreeGrafter"/>
</dbReference>
<dbReference type="InterPro" id="IPR019762">
    <property type="entry name" value="Dynamin_GTPase_CS"/>
</dbReference>
<dbReference type="InterPro" id="IPR003130">
    <property type="entry name" value="GED"/>
</dbReference>
<dbReference type="PRINTS" id="PR00195">
    <property type="entry name" value="DYNAMIN"/>
</dbReference>
<sequence>MGTVSPCCQTGTVRSCTKEWLELIRMTTQHNTDKPHSKPEDQWNMYNRNPKFKATAKRCSPNLMKDGFQSLSSPVCIEASAVPLPPDSDDEIYFPVPEQTTKESQHKQKVSMKLHEEQDVQAAEHTLYNQYEEKIRPCIDLIDSLRALGIEKDLSLTAIAVIGDQSSGKSSILEALSGVSLPRGNGIVTRCPLELKLKKIPTSQEWKGKISYRNISSDLQHASEVENAIRNAQDVVAGTKGNISGELISLEICSPHVPDLTLIDLPGIARVAMRNQPQDIGEQIKKLIKKIISSKETINLVVVPCNVDIATTEALKMAQEVDPKGERTLGILTKPDLVDIGTEEYIVSIVQNEVIPLRKGYMVVKCRGQRDIHNKLTLASAIHQERQFFETHKCFRILLDQNKATIPHLAMKLTNELVAHIIKTLPTIESQIREVLQKSVQELQKYRRGTPTIETEKLAFLTDLIKLFNQDVSRVICGEEHLFGNEIRLFAKLRKEFQTWGLLLLENAAKVQKSIPSKMWKYEDQYRGREFPGFINYRTFVDIIKEQILDLEEPAIVILNNVIRLVEEKFLELTNKHFANFKNLNRAAQTKIDVIRNTQAMNAENHIRNQFKMERIVYCQDNIYLDDLRSTKAEILGKDGGKEISFASVSAKNAIFIQEMISHTKAYFTGASKRLSNQIPLIILSAVLHDFGDNLQSSMLHLLQEREKLNSLLQENSEAAKMRNYLSGRVNRLSKAYQCLKDFSCL</sequence>
<dbReference type="EMBL" id="MW246836">
    <property type="protein sequence ID" value="QRN45792.1"/>
    <property type="molecule type" value="mRNA"/>
</dbReference>
<protein>
    <submittedName>
        <fullName evidence="8">Mx</fullName>
    </submittedName>
</protein>
<dbReference type="InterPro" id="IPR027417">
    <property type="entry name" value="P-loop_NTPase"/>
</dbReference>
<comment type="subcellular location">
    <subcellularLocation>
        <location evidence="1">Cytoplasm</location>
    </subcellularLocation>
</comment>
<name>A0A891XJB8_ANAPL</name>
<organism evidence="8">
    <name type="scientific">Anas platyrhynchos</name>
    <name type="common">Mallard</name>
    <name type="synonym">Anas boschas</name>
    <dbReference type="NCBI Taxonomy" id="8839"/>
    <lineage>
        <taxon>Eukaryota</taxon>
        <taxon>Metazoa</taxon>
        <taxon>Chordata</taxon>
        <taxon>Craniata</taxon>
        <taxon>Vertebrata</taxon>
        <taxon>Euteleostomi</taxon>
        <taxon>Archelosauria</taxon>
        <taxon>Archosauria</taxon>
        <taxon>Dinosauria</taxon>
        <taxon>Saurischia</taxon>
        <taxon>Theropoda</taxon>
        <taxon>Coelurosauria</taxon>
        <taxon>Aves</taxon>
        <taxon>Neognathae</taxon>
        <taxon>Galloanserae</taxon>
        <taxon>Anseriformes</taxon>
        <taxon>Anatidae</taxon>
        <taxon>Anatinae</taxon>
        <taxon>Anas</taxon>
    </lineage>
</organism>
<dbReference type="InterPro" id="IPR030381">
    <property type="entry name" value="G_DYNAMIN_dom"/>
</dbReference>
<feature type="domain" description="Dynamin-type G" evidence="7">
    <location>
        <begin position="153"/>
        <end position="426"/>
    </location>
</feature>
<dbReference type="InterPro" id="IPR001401">
    <property type="entry name" value="Dynamin_GTPase"/>
</dbReference>
<dbReference type="GO" id="GO:0003924">
    <property type="term" value="F:GTPase activity"/>
    <property type="evidence" value="ECO:0007669"/>
    <property type="project" value="InterPro"/>
</dbReference>
<accession>A0A891XJB8</accession>
<dbReference type="CDD" id="cd08771">
    <property type="entry name" value="DLP_1"/>
    <property type="match status" value="1"/>
</dbReference>
<dbReference type="PANTHER" id="PTHR11566">
    <property type="entry name" value="DYNAMIN"/>
    <property type="match status" value="1"/>
</dbReference>
<dbReference type="GO" id="GO:0031623">
    <property type="term" value="P:receptor internalization"/>
    <property type="evidence" value="ECO:0007669"/>
    <property type="project" value="TreeGrafter"/>
</dbReference>
<evidence type="ECO:0000259" key="6">
    <source>
        <dbReference type="PROSITE" id="PS51388"/>
    </source>
</evidence>
<dbReference type="GO" id="GO:0005525">
    <property type="term" value="F:GTP binding"/>
    <property type="evidence" value="ECO:0007669"/>
    <property type="project" value="UniProtKB-KW"/>
</dbReference>
<evidence type="ECO:0000256" key="5">
    <source>
        <dbReference type="RuleBase" id="RU003932"/>
    </source>
</evidence>
<dbReference type="PROSITE" id="PS51388">
    <property type="entry name" value="GED"/>
    <property type="match status" value="1"/>
</dbReference>
<dbReference type="GO" id="GO:0005874">
    <property type="term" value="C:microtubule"/>
    <property type="evidence" value="ECO:0007669"/>
    <property type="project" value="TreeGrafter"/>
</dbReference>
<keyword evidence="2" id="KW-0963">Cytoplasm</keyword>
<comment type="similarity">
    <text evidence="5">Belongs to the TRAFAC class dynamin-like GTPase superfamily. Dynamin/Fzo/YdjA family.</text>
</comment>
<dbReference type="InterPro" id="IPR022812">
    <property type="entry name" value="Dynamin"/>
</dbReference>
<dbReference type="SMART" id="SM00053">
    <property type="entry name" value="DYNc"/>
    <property type="match status" value="1"/>
</dbReference>
<dbReference type="GO" id="GO:0008017">
    <property type="term" value="F:microtubule binding"/>
    <property type="evidence" value="ECO:0007669"/>
    <property type="project" value="TreeGrafter"/>
</dbReference>
<keyword evidence="3 5" id="KW-0547">Nucleotide-binding</keyword>
<dbReference type="Pfam" id="PF01031">
    <property type="entry name" value="Dynamin_M"/>
    <property type="match status" value="1"/>
</dbReference>
<reference evidence="8" key="1">
    <citation type="submission" date="2020-11" db="EMBL/GenBank/DDBJ databases">
        <title>Molecular cloning, characterization and pAb preparation of Shao duck (Anas platyrhynchos) Mx.</title>
        <authorList>
            <person name="Chen H."/>
            <person name="Zhang W."/>
            <person name="Cui J."/>
            <person name="Hao C."/>
            <person name="Liu Y."/>
            <person name="Ma B."/>
        </authorList>
    </citation>
    <scope>NUCLEOTIDE SEQUENCE</scope>
</reference>
<dbReference type="SUPFAM" id="SSF52540">
    <property type="entry name" value="P-loop containing nucleoside triphosphate hydrolases"/>
    <property type="match status" value="1"/>
</dbReference>
<evidence type="ECO:0000313" key="8">
    <source>
        <dbReference type="EMBL" id="QRN45792.1"/>
    </source>
</evidence>
<dbReference type="InterPro" id="IPR045063">
    <property type="entry name" value="Dynamin_N"/>
</dbReference>
<dbReference type="GO" id="GO:0016185">
    <property type="term" value="P:synaptic vesicle budding from presynaptic endocytic zone membrane"/>
    <property type="evidence" value="ECO:0007669"/>
    <property type="project" value="TreeGrafter"/>
</dbReference>
<keyword evidence="4 5" id="KW-0342">GTP-binding</keyword>
<evidence type="ECO:0000259" key="7">
    <source>
        <dbReference type="PROSITE" id="PS51718"/>
    </source>
</evidence>
<gene>
    <name evidence="8" type="primary">Mx</name>
</gene>
<dbReference type="GO" id="GO:0051607">
    <property type="term" value="P:defense response to virus"/>
    <property type="evidence" value="ECO:0007669"/>
    <property type="project" value="TreeGrafter"/>
</dbReference>
<evidence type="ECO:0000256" key="2">
    <source>
        <dbReference type="ARBA" id="ARBA00022490"/>
    </source>
</evidence>
<dbReference type="InterPro" id="IPR000375">
    <property type="entry name" value="Dynamin_stalk"/>
</dbReference>
<dbReference type="GO" id="GO:0005737">
    <property type="term" value="C:cytoplasm"/>
    <property type="evidence" value="ECO:0007669"/>
    <property type="project" value="UniProtKB-SubCell"/>
</dbReference>
<dbReference type="SMR" id="A0A891XJB8"/>
<dbReference type="FunFam" id="3.40.50.300:FF:000621">
    <property type="entry name" value="Interferon-induced GTP-binding protein Mx1"/>
    <property type="match status" value="1"/>
</dbReference>
<dbReference type="GO" id="GO:0098793">
    <property type="term" value="C:presynapse"/>
    <property type="evidence" value="ECO:0007669"/>
    <property type="project" value="GOC"/>
</dbReference>
<evidence type="ECO:0000256" key="1">
    <source>
        <dbReference type="ARBA" id="ARBA00004496"/>
    </source>
</evidence>
<dbReference type="AlphaFoldDB" id="A0A891XJB8"/>
<evidence type="ECO:0000256" key="3">
    <source>
        <dbReference type="ARBA" id="ARBA00022741"/>
    </source>
</evidence>
<dbReference type="Gene3D" id="1.20.120.1240">
    <property type="entry name" value="Dynamin, middle domain"/>
    <property type="match status" value="1"/>
</dbReference>